<proteinExistence type="predicted"/>
<evidence type="ECO:0000313" key="3">
    <source>
        <dbReference type="Proteomes" id="UP000092993"/>
    </source>
</evidence>
<reference evidence="2 3" key="1">
    <citation type="submission" date="2016-03" db="EMBL/GenBank/DDBJ databases">
        <title>Whole genome sequencing of Grifola frondosa 9006-11.</title>
        <authorList>
            <person name="Min B."/>
            <person name="Park H."/>
            <person name="Kim J.-G."/>
            <person name="Cho H."/>
            <person name="Oh Y.-L."/>
            <person name="Kong W.-S."/>
            <person name="Choi I.-G."/>
        </authorList>
    </citation>
    <scope>NUCLEOTIDE SEQUENCE [LARGE SCALE GENOMIC DNA]</scope>
    <source>
        <strain evidence="2 3">9006-11</strain>
    </source>
</reference>
<organism evidence="2 3">
    <name type="scientific">Grifola frondosa</name>
    <name type="common">Maitake</name>
    <name type="synonym">Polyporus frondosus</name>
    <dbReference type="NCBI Taxonomy" id="5627"/>
    <lineage>
        <taxon>Eukaryota</taxon>
        <taxon>Fungi</taxon>
        <taxon>Dikarya</taxon>
        <taxon>Basidiomycota</taxon>
        <taxon>Agaricomycotina</taxon>
        <taxon>Agaricomycetes</taxon>
        <taxon>Polyporales</taxon>
        <taxon>Grifolaceae</taxon>
        <taxon>Grifola</taxon>
    </lineage>
</organism>
<keyword evidence="1" id="KW-0812">Transmembrane</keyword>
<name>A0A1C7MHP6_GRIFR</name>
<protein>
    <submittedName>
        <fullName evidence="2">Uncharacterized protein</fullName>
    </submittedName>
</protein>
<evidence type="ECO:0000313" key="2">
    <source>
        <dbReference type="EMBL" id="OBZ76451.1"/>
    </source>
</evidence>
<dbReference type="STRING" id="5627.A0A1C7MHP6"/>
<keyword evidence="1" id="KW-0472">Membrane</keyword>
<dbReference type="AlphaFoldDB" id="A0A1C7MHP6"/>
<keyword evidence="3" id="KW-1185">Reference proteome</keyword>
<evidence type="ECO:0000256" key="1">
    <source>
        <dbReference type="SAM" id="Phobius"/>
    </source>
</evidence>
<gene>
    <name evidence="2" type="ORF">A0H81_03107</name>
</gene>
<keyword evidence="1" id="KW-1133">Transmembrane helix</keyword>
<dbReference type="OrthoDB" id="3784821at2759"/>
<accession>A0A1C7MHP6</accession>
<feature type="transmembrane region" description="Helical" evidence="1">
    <location>
        <begin position="12"/>
        <end position="30"/>
    </location>
</feature>
<dbReference type="Proteomes" id="UP000092993">
    <property type="component" value="Unassembled WGS sequence"/>
</dbReference>
<sequence>MSTKLSPQARRLRTIIVTIPIMAATSLVLYERLVLGKPRRTVDRSPEKEGVPMIPDDEGKFWSVPHIFSMG</sequence>
<comment type="caution">
    <text evidence="2">The sequence shown here is derived from an EMBL/GenBank/DDBJ whole genome shotgun (WGS) entry which is preliminary data.</text>
</comment>
<dbReference type="EMBL" id="LUGG01000003">
    <property type="protein sequence ID" value="OBZ76451.1"/>
    <property type="molecule type" value="Genomic_DNA"/>
</dbReference>